<dbReference type="GeneID" id="93362835"/>
<feature type="region of interest" description="Disordered" evidence="1">
    <location>
        <begin position="1"/>
        <end position="48"/>
    </location>
</feature>
<accession>A0ABR6CY50</accession>
<keyword evidence="3" id="KW-1185">Reference proteome</keyword>
<evidence type="ECO:0000313" key="3">
    <source>
        <dbReference type="Proteomes" id="UP000572670"/>
    </source>
</evidence>
<feature type="compositionally biased region" description="Polar residues" evidence="1">
    <location>
        <begin position="1"/>
        <end position="11"/>
    </location>
</feature>
<comment type="caution">
    <text evidence="2">The sequence shown here is derived from an EMBL/GenBank/DDBJ whole genome shotgun (WGS) entry which is preliminary data.</text>
</comment>
<name>A0ABR6CY50_9MICC</name>
<dbReference type="EMBL" id="JACJIK010000001">
    <property type="protein sequence ID" value="MBA9058783.1"/>
    <property type="molecule type" value="Genomic_DNA"/>
</dbReference>
<proteinExistence type="predicted"/>
<dbReference type="Proteomes" id="UP000572670">
    <property type="component" value="Unassembled WGS sequence"/>
</dbReference>
<sequence length="124" mass="13777">MAVPLGNNSWGFEQKGPDPAWSGPFYAERTAPLPDREPAPRTGPARIGEYSSRTLVELSRILAESPNQEVLQDHLPEPLLFAVAATALSGSVSLPDGMDRRRFAKNVWRVTVADLWYGWDWMPA</sequence>
<evidence type="ECO:0000256" key="1">
    <source>
        <dbReference type="SAM" id="MobiDB-lite"/>
    </source>
</evidence>
<reference evidence="2 3" key="1">
    <citation type="submission" date="2020-08" db="EMBL/GenBank/DDBJ databases">
        <title>Sequencing the genomes of 1000 actinobacteria strains.</title>
        <authorList>
            <person name="Klenk H.-P."/>
        </authorList>
    </citation>
    <scope>NUCLEOTIDE SEQUENCE [LARGE SCALE GENOMIC DNA]</scope>
    <source>
        <strain evidence="2 3">DSM 21948</strain>
    </source>
</reference>
<dbReference type="RefSeq" id="WP_182496699.1">
    <property type="nucleotide sequence ID" value="NZ_JACJIK010000001.1"/>
</dbReference>
<organism evidence="2 3">
    <name type="scientific">Micrococcus yunnanensis</name>
    <dbReference type="NCBI Taxonomy" id="566027"/>
    <lineage>
        <taxon>Bacteria</taxon>
        <taxon>Bacillati</taxon>
        <taxon>Actinomycetota</taxon>
        <taxon>Actinomycetes</taxon>
        <taxon>Micrococcales</taxon>
        <taxon>Micrococcaceae</taxon>
        <taxon>Micrococcus</taxon>
    </lineage>
</organism>
<evidence type="ECO:0000313" key="2">
    <source>
        <dbReference type="EMBL" id="MBA9058783.1"/>
    </source>
</evidence>
<gene>
    <name evidence="2" type="ORF">HDA34_000490</name>
</gene>
<protein>
    <submittedName>
        <fullName evidence="2">Uncharacterized protein</fullName>
    </submittedName>
</protein>